<dbReference type="InterPro" id="IPR032640">
    <property type="entry name" value="AMPK1_CBM"/>
</dbReference>
<dbReference type="InterPro" id="IPR050827">
    <property type="entry name" value="CRP1_MDG1_kinase"/>
</dbReference>
<proteinExistence type="inferred from homology"/>
<dbReference type="RefSeq" id="WP_163285099.1">
    <property type="nucleotide sequence ID" value="NZ_JAAGVY010000014.1"/>
</dbReference>
<sequence length="354" mass="40739">MEALKHYVQYGINNLTGKSISASDNNEICFFLSGNIKAKQVLLQGSFCDKVKMDKIDSGWRTYVRIEPGQHFYKFIVDGKETLDKQNLLKGQHHELGRASIFFIENHVFELGEHDEASQIFVAGNFNGWTVGELEMKREGDIWKLPLYLPDGTYAYKFIVDGKWITDPDNPAVRPDGTGNYNSYLSIGDCSVFKLYGNLDAVEVRLAGNFNLWNYTELQMLRTPSGWELHYALAPGMYEYKYVVDNEWILDPNNPYRVERNEGFNSLICIKPNHVFKLDKFETAAEVIVTGTFTDWARKNFKMNHENGAWNFPIYLSSGKYLYRFIVDGEIITDPDNPQTEEAEFDQTCSILKI</sequence>
<dbReference type="SUPFAM" id="SSF81296">
    <property type="entry name" value="E set domains"/>
    <property type="match status" value="4"/>
</dbReference>
<gene>
    <name evidence="3" type="ORF">G3O08_09345</name>
</gene>
<evidence type="ECO:0000313" key="3">
    <source>
        <dbReference type="EMBL" id="NEN23703.1"/>
    </source>
</evidence>
<dbReference type="PANTHER" id="PTHR10343:SF84">
    <property type="entry name" value="5'-AMP-ACTIVATED PROTEIN KINASE SUBUNIT BETA-1"/>
    <property type="match status" value="1"/>
</dbReference>
<dbReference type="CDD" id="cd02859">
    <property type="entry name" value="E_set_AMPKbeta_like_N"/>
    <property type="match status" value="4"/>
</dbReference>
<feature type="domain" description="AMP-activated protein kinase glycogen-binding" evidence="2">
    <location>
        <begin position="115"/>
        <end position="188"/>
    </location>
</feature>
<name>A0A7K3WPW4_9FLAO</name>
<organism evidence="3 4">
    <name type="scientific">Cryomorpha ignava</name>
    <dbReference type="NCBI Taxonomy" id="101383"/>
    <lineage>
        <taxon>Bacteria</taxon>
        <taxon>Pseudomonadati</taxon>
        <taxon>Bacteroidota</taxon>
        <taxon>Flavobacteriia</taxon>
        <taxon>Flavobacteriales</taxon>
        <taxon>Cryomorphaceae</taxon>
        <taxon>Cryomorpha</taxon>
    </lineage>
</organism>
<dbReference type="Gene3D" id="2.60.40.10">
    <property type="entry name" value="Immunoglobulins"/>
    <property type="match status" value="4"/>
</dbReference>
<dbReference type="InterPro" id="IPR014756">
    <property type="entry name" value="Ig_E-set"/>
</dbReference>
<evidence type="ECO:0000313" key="4">
    <source>
        <dbReference type="Proteomes" id="UP000486602"/>
    </source>
</evidence>
<feature type="domain" description="AMP-activated protein kinase glycogen-binding" evidence="2">
    <location>
        <begin position="283"/>
        <end position="343"/>
    </location>
</feature>
<feature type="domain" description="AMP-activated protein kinase glycogen-binding" evidence="2">
    <location>
        <begin position="201"/>
        <end position="273"/>
    </location>
</feature>
<dbReference type="Proteomes" id="UP000486602">
    <property type="component" value="Unassembled WGS sequence"/>
</dbReference>
<reference evidence="3 4" key="1">
    <citation type="submission" date="2020-02" db="EMBL/GenBank/DDBJ databases">
        <title>Out from the shadows clarifying the taxonomy of the family Cryomorphaceae and related taxa by utilizing the GTDB taxonomic framework.</title>
        <authorList>
            <person name="Bowman J.P."/>
        </authorList>
    </citation>
    <scope>NUCLEOTIDE SEQUENCE [LARGE SCALE GENOMIC DNA]</scope>
    <source>
        <strain evidence="3 4">QSSC 1-22</strain>
    </source>
</reference>
<feature type="domain" description="AMP-activated protein kinase glycogen-binding" evidence="2">
    <location>
        <begin position="37"/>
        <end position="86"/>
    </location>
</feature>
<dbReference type="EMBL" id="JAAGVY010000014">
    <property type="protein sequence ID" value="NEN23703.1"/>
    <property type="molecule type" value="Genomic_DNA"/>
</dbReference>
<accession>A0A7K3WPW4</accession>
<dbReference type="Pfam" id="PF16561">
    <property type="entry name" value="AMPK1_CBM"/>
    <property type="match status" value="4"/>
</dbReference>
<dbReference type="AlphaFoldDB" id="A0A7K3WPW4"/>
<evidence type="ECO:0000259" key="2">
    <source>
        <dbReference type="Pfam" id="PF16561"/>
    </source>
</evidence>
<evidence type="ECO:0000256" key="1">
    <source>
        <dbReference type="ARBA" id="ARBA00010926"/>
    </source>
</evidence>
<dbReference type="PANTHER" id="PTHR10343">
    <property type="entry name" value="5'-AMP-ACTIVATED PROTEIN KINASE , BETA SUBUNIT"/>
    <property type="match status" value="1"/>
</dbReference>
<comment type="caution">
    <text evidence="3">The sequence shown here is derived from an EMBL/GenBank/DDBJ whole genome shotgun (WGS) entry which is preliminary data.</text>
</comment>
<protein>
    <recommendedName>
        <fullName evidence="2">AMP-activated protein kinase glycogen-binding domain-containing protein</fullName>
    </recommendedName>
</protein>
<keyword evidence="4" id="KW-1185">Reference proteome</keyword>
<comment type="similarity">
    <text evidence="1">Belongs to the 5'-AMP-activated protein kinase beta subunit family.</text>
</comment>
<dbReference type="InterPro" id="IPR013783">
    <property type="entry name" value="Ig-like_fold"/>
</dbReference>